<dbReference type="RefSeq" id="WP_076326521.1">
    <property type="nucleotide sequence ID" value="NZ_MRTF01000022.1"/>
</dbReference>
<evidence type="ECO:0000313" key="9">
    <source>
        <dbReference type="Proteomes" id="UP000187074"/>
    </source>
</evidence>
<dbReference type="InterPro" id="IPR050490">
    <property type="entry name" value="Bact_solute-bd_prot1"/>
</dbReference>
<keyword evidence="5" id="KW-0449">Lipoprotein</keyword>
<gene>
    <name evidence="8" type="ORF">BK123_33005</name>
</gene>
<dbReference type="OrthoDB" id="2508290at2"/>
<evidence type="ECO:0000256" key="2">
    <source>
        <dbReference type="ARBA" id="ARBA00022729"/>
    </source>
</evidence>
<evidence type="ECO:0000256" key="5">
    <source>
        <dbReference type="ARBA" id="ARBA00023288"/>
    </source>
</evidence>
<dbReference type="AlphaFoldDB" id="A0A1R1ALM4"/>
<evidence type="ECO:0000256" key="3">
    <source>
        <dbReference type="ARBA" id="ARBA00023136"/>
    </source>
</evidence>
<feature type="compositionally biased region" description="Low complexity" evidence="6">
    <location>
        <begin position="42"/>
        <end position="52"/>
    </location>
</feature>
<keyword evidence="3" id="KW-0472">Membrane</keyword>
<dbReference type="InterPro" id="IPR006059">
    <property type="entry name" value="SBP"/>
</dbReference>
<evidence type="ECO:0000256" key="7">
    <source>
        <dbReference type="SAM" id="SignalP"/>
    </source>
</evidence>
<dbReference type="PROSITE" id="PS51257">
    <property type="entry name" value="PROKAR_LIPOPROTEIN"/>
    <property type="match status" value="1"/>
</dbReference>
<feature type="chain" id="PRO_5039397661" description="ABC transporter substrate-binding protein" evidence="7">
    <location>
        <begin position="25"/>
        <end position="464"/>
    </location>
</feature>
<dbReference type="PANTHER" id="PTHR43649">
    <property type="entry name" value="ARABINOSE-BINDING PROTEIN-RELATED"/>
    <property type="match status" value="1"/>
</dbReference>
<evidence type="ECO:0008006" key="10">
    <source>
        <dbReference type="Google" id="ProtNLM"/>
    </source>
</evidence>
<evidence type="ECO:0000256" key="1">
    <source>
        <dbReference type="ARBA" id="ARBA00022475"/>
    </source>
</evidence>
<dbReference type="STRING" id="1401.BK123_33005"/>
<keyword evidence="2 7" id="KW-0732">Signal</keyword>
<accession>A0A1R1ALM4</accession>
<dbReference type="Gene3D" id="3.40.190.10">
    <property type="entry name" value="Periplasmic binding protein-like II"/>
    <property type="match status" value="1"/>
</dbReference>
<keyword evidence="1" id="KW-1003">Cell membrane</keyword>
<comment type="caution">
    <text evidence="8">The sequence shown here is derived from an EMBL/GenBank/DDBJ whole genome shotgun (WGS) entry which is preliminary data.</text>
</comment>
<protein>
    <recommendedName>
        <fullName evidence="10">ABC transporter substrate-binding protein</fullName>
    </recommendedName>
</protein>
<dbReference type="Pfam" id="PF01547">
    <property type="entry name" value="SBP_bac_1"/>
    <property type="match status" value="1"/>
</dbReference>
<proteinExistence type="predicted"/>
<sequence>MKKSSRKSLGLLLMMCLLFLLVLGACSSGGGGEAASDKPDTTESTEGTNTNTEEQEEKPKPVEVKQFSNEPVTLKVATQWGEENFQNNFVQDMKELVPHITFEYVDWNGTAEGIQEINSSGTVVDLLTPNLGVDVLLDLDMVQPLDEMVKEYGIDLSTVDPSFIALIRSQDPEGRLIGLTGNGGIYGLFYNKEVFDLFGVPYPTDNMTWDEIIDLAKKTTGTRDGNQYIGLEFGSDTVDAALLQLSITLTDPDTGELLLSKDPKFTKYMELMKKIYSIPGIYNPEEPDKFMQKTAAMEINWHGFLTWFGGETPEERAEFKKDMDILPVPSWSDIPQTAPAVHTAPTVINPYSENKEAALQVLQAIISIENQTKATRKGTIPATSDVEIRKQFGADNPDHQGKNVMAMFQNQFALPPARASVWDKYVDLNGAIQKFATSDMNIPEFIRVLEEESAIKIKDAKNKE</sequence>
<feature type="region of interest" description="Disordered" evidence="6">
    <location>
        <begin position="30"/>
        <end position="63"/>
    </location>
</feature>
<keyword evidence="4" id="KW-0564">Palmitate</keyword>
<evidence type="ECO:0000256" key="4">
    <source>
        <dbReference type="ARBA" id="ARBA00023139"/>
    </source>
</evidence>
<dbReference type="EMBL" id="MRTF01000022">
    <property type="protein sequence ID" value="OME86452.1"/>
    <property type="molecule type" value="Genomic_DNA"/>
</dbReference>
<evidence type="ECO:0000313" key="8">
    <source>
        <dbReference type="EMBL" id="OME86452.1"/>
    </source>
</evidence>
<name>A0A1R1ALM4_PAELA</name>
<reference evidence="8 9" key="1">
    <citation type="submission" date="2016-11" db="EMBL/GenBank/DDBJ databases">
        <title>Paenibacillus species isolates.</title>
        <authorList>
            <person name="Beno S.M."/>
        </authorList>
    </citation>
    <scope>NUCLEOTIDE SEQUENCE [LARGE SCALE GENOMIC DNA]</scope>
    <source>
        <strain evidence="8 9">FSL F4-0100</strain>
    </source>
</reference>
<dbReference type="PANTHER" id="PTHR43649:SF33">
    <property type="entry name" value="POLYGALACTURONAN_RHAMNOGALACTURONAN-BINDING PROTEIN YTCQ"/>
    <property type="match status" value="1"/>
</dbReference>
<evidence type="ECO:0000256" key="6">
    <source>
        <dbReference type="SAM" id="MobiDB-lite"/>
    </source>
</evidence>
<dbReference type="Proteomes" id="UP000187074">
    <property type="component" value="Unassembled WGS sequence"/>
</dbReference>
<organism evidence="8 9">
    <name type="scientific">Paenibacillus lautus</name>
    <name type="common">Bacillus lautus</name>
    <dbReference type="NCBI Taxonomy" id="1401"/>
    <lineage>
        <taxon>Bacteria</taxon>
        <taxon>Bacillati</taxon>
        <taxon>Bacillota</taxon>
        <taxon>Bacilli</taxon>
        <taxon>Bacillales</taxon>
        <taxon>Paenibacillaceae</taxon>
        <taxon>Paenibacillus</taxon>
    </lineage>
</organism>
<feature type="signal peptide" evidence="7">
    <location>
        <begin position="1"/>
        <end position="24"/>
    </location>
</feature>
<dbReference type="SUPFAM" id="SSF53850">
    <property type="entry name" value="Periplasmic binding protein-like II"/>
    <property type="match status" value="1"/>
</dbReference>